<feature type="compositionally biased region" description="Acidic residues" evidence="6">
    <location>
        <begin position="36"/>
        <end position="47"/>
    </location>
</feature>
<organism evidence="9">
    <name type="scientific">Clastoptera arizonana</name>
    <name type="common">Arizona spittle bug</name>
    <dbReference type="NCBI Taxonomy" id="38151"/>
    <lineage>
        <taxon>Eukaryota</taxon>
        <taxon>Metazoa</taxon>
        <taxon>Ecdysozoa</taxon>
        <taxon>Arthropoda</taxon>
        <taxon>Hexapoda</taxon>
        <taxon>Insecta</taxon>
        <taxon>Pterygota</taxon>
        <taxon>Neoptera</taxon>
        <taxon>Paraneoptera</taxon>
        <taxon>Hemiptera</taxon>
        <taxon>Auchenorrhyncha</taxon>
        <taxon>Cercopoidea</taxon>
        <taxon>Clastopteridae</taxon>
        <taxon>Clastoptera</taxon>
    </lineage>
</organism>
<dbReference type="SUPFAM" id="SSF46774">
    <property type="entry name" value="ARID-like"/>
    <property type="match status" value="1"/>
</dbReference>
<gene>
    <name evidence="9" type="ORF">g.3667</name>
</gene>
<feature type="compositionally biased region" description="Basic and acidic residues" evidence="6">
    <location>
        <begin position="49"/>
        <end position="82"/>
    </location>
</feature>
<evidence type="ECO:0000256" key="1">
    <source>
        <dbReference type="ARBA" id="ARBA00004123"/>
    </source>
</evidence>
<comment type="subcellular location">
    <subcellularLocation>
        <location evidence="1">Nucleus</location>
    </subcellularLocation>
</comment>
<keyword evidence="2" id="KW-0805">Transcription regulation</keyword>
<feature type="compositionally biased region" description="Pro residues" evidence="6">
    <location>
        <begin position="377"/>
        <end position="386"/>
    </location>
</feature>
<dbReference type="PROSITE" id="PS51486">
    <property type="entry name" value="REKLES"/>
    <property type="match status" value="1"/>
</dbReference>
<feature type="compositionally biased region" description="Low complexity" evidence="6">
    <location>
        <begin position="138"/>
        <end position="156"/>
    </location>
</feature>
<dbReference type="AlphaFoldDB" id="A0A1B6DEC3"/>
<dbReference type="SMART" id="SM00501">
    <property type="entry name" value="BRIGHT"/>
    <property type="match status" value="1"/>
</dbReference>
<dbReference type="PROSITE" id="PS51011">
    <property type="entry name" value="ARID"/>
    <property type="match status" value="1"/>
</dbReference>
<evidence type="ECO:0000259" key="8">
    <source>
        <dbReference type="PROSITE" id="PS51486"/>
    </source>
</evidence>
<proteinExistence type="predicted"/>
<reference evidence="9" key="1">
    <citation type="submission" date="2015-12" db="EMBL/GenBank/DDBJ databases">
        <title>De novo transcriptome assembly of four potential Pierce s Disease insect vectors from Arizona vineyards.</title>
        <authorList>
            <person name="Tassone E.E."/>
        </authorList>
    </citation>
    <scope>NUCLEOTIDE SEQUENCE</scope>
</reference>
<accession>A0A1B6DEC3</accession>
<evidence type="ECO:0000256" key="3">
    <source>
        <dbReference type="ARBA" id="ARBA00023125"/>
    </source>
</evidence>
<evidence type="ECO:0000256" key="2">
    <source>
        <dbReference type="ARBA" id="ARBA00023015"/>
    </source>
</evidence>
<dbReference type="InterPro" id="IPR045147">
    <property type="entry name" value="ARI3A/B/C"/>
</dbReference>
<dbReference type="InterPro" id="IPR023334">
    <property type="entry name" value="REKLES_domain"/>
</dbReference>
<keyword evidence="3" id="KW-0238">DNA-binding</keyword>
<feature type="domain" description="ARID" evidence="7">
    <location>
        <begin position="175"/>
        <end position="267"/>
    </location>
</feature>
<evidence type="ECO:0000259" key="7">
    <source>
        <dbReference type="PROSITE" id="PS51011"/>
    </source>
</evidence>
<protein>
    <recommendedName>
        <fullName evidence="10">ARID domain-containing protein</fullName>
    </recommendedName>
</protein>
<feature type="region of interest" description="Disordered" evidence="6">
    <location>
        <begin position="1"/>
        <end position="91"/>
    </location>
</feature>
<feature type="region of interest" description="Disordered" evidence="6">
    <location>
        <begin position="371"/>
        <end position="394"/>
    </location>
</feature>
<dbReference type="Gene3D" id="1.10.150.60">
    <property type="entry name" value="ARID DNA-binding domain"/>
    <property type="match status" value="1"/>
</dbReference>
<keyword evidence="5" id="KW-0539">Nucleus</keyword>
<evidence type="ECO:0000256" key="5">
    <source>
        <dbReference type="ARBA" id="ARBA00023242"/>
    </source>
</evidence>
<feature type="region of interest" description="Disordered" evidence="6">
    <location>
        <begin position="120"/>
        <end position="156"/>
    </location>
</feature>
<dbReference type="GO" id="GO:0003677">
    <property type="term" value="F:DNA binding"/>
    <property type="evidence" value="ECO:0007669"/>
    <property type="project" value="UniProtKB-KW"/>
</dbReference>
<dbReference type="InterPro" id="IPR036431">
    <property type="entry name" value="ARID_dom_sf"/>
</dbReference>
<evidence type="ECO:0000256" key="6">
    <source>
        <dbReference type="SAM" id="MobiDB-lite"/>
    </source>
</evidence>
<dbReference type="PANTHER" id="PTHR15348">
    <property type="entry name" value="AT-RICH INTERACTIVE DOMAIN-CONTAINING PROTEIN ARID DOMAIN- CONTAINING PROTEIN DEAD RINGER PROTEIN B-CELL REGULATOR OF IGH TRANSCRIPTION BRIGHT"/>
    <property type="match status" value="1"/>
</dbReference>
<dbReference type="PANTHER" id="PTHR15348:SF0">
    <property type="entry name" value="PROTEIN DEAD RINGER"/>
    <property type="match status" value="1"/>
</dbReference>
<dbReference type="GO" id="GO:0006357">
    <property type="term" value="P:regulation of transcription by RNA polymerase II"/>
    <property type="evidence" value="ECO:0007669"/>
    <property type="project" value="InterPro"/>
</dbReference>
<dbReference type="SMART" id="SM01014">
    <property type="entry name" value="ARID"/>
    <property type="match status" value="1"/>
</dbReference>
<feature type="domain" description="REKLES" evidence="8">
    <location>
        <begin position="400"/>
        <end position="489"/>
    </location>
</feature>
<dbReference type="FunFam" id="1.10.150.60:FF:000007">
    <property type="entry name" value="AT-rich interactive domain-containing protein 3C"/>
    <property type="match status" value="1"/>
</dbReference>
<dbReference type="CDD" id="cd16881">
    <property type="entry name" value="ARID_Dri-like"/>
    <property type="match status" value="1"/>
</dbReference>
<dbReference type="InterPro" id="IPR001606">
    <property type="entry name" value="ARID_dom"/>
</dbReference>
<dbReference type="GO" id="GO:0005634">
    <property type="term" value="C:nucleus"/>
    <property type="evidence" value="ECO:0007669"/>
    <property type="project" value="UniProtKB-SubCell"/>
</dbReference>
<evidence type="ECO:0008006" key="10">
    <source>
        <dbReference type="Google" id="ProtNLM"/>
    </source>
</evidence>
<evidence type="ECO:0000256" key="4">
    <source>
        <dbReference type="ARBA" id="ARBA00023163"/>
    </source>
</evidence>
<feature type="region of interest" description="Disordered" evidence="6">
    <location>
        <begin position="424"/>
        <end position="469"/>
    </location>
</feature>
<dbReference type="EMBL" id="GEDC01013308">
    <property type="protein sequence ID" value="JAS23990.1"/>
    <property type="molecule type" value="Transcribed_RNA"/>
</dbReference>
<sequence length="492" mass="54798">MEMDHRDSDLEGSVYSPDFSSRRLFENPLRTNVELSEPEMGDEDSGDEAAPRRRQTDSAEQDVLHSLKREREEHEEVPRDLKPPLAPIASAASPMVPPPPFSLPLPFPFPHPGAAFLPPAPAYPVPQHPTATAHLNASSGSSHSSESSTSSQSQQTWSFEEQFKQVRQLYEISDDPKRKEFLDDLFSFMQRRGSPINRLPIMAKSVLDLYELYNLVIQRGGLVDVINKKLWQEIIKGLHLPSSITSAAFTLRTQYMKYLYPYECDKRRLSTPGELQAAIDGNRREGRRGSYGTYAEMMQRSPSQISPLSLVTGVRPQLNGSSGNHHLANNNHLPHHPALMPPGIAGPVVGSQFEARMVEYVKMLNKELGTSVATPPMHRPSSPPSSPQESPLNSFDMSRLTLWNLYHNQPSPPEPQKEPINLEKREEPVGPPPAKRHLREAEDIKTSGTHIKISSRNDGRGGGDNSLVVSMDINGTMYQGVLFAQSPSRLSS</sequence>
<keyword evidence="4" id="KW-0804">Transcription</keyword>
<evidence type="ECO:0000313" key="9">
    <source>
        <dbReference type="EMBL" id="JAS23990.1"/>
    </source>
</evidence>
<dbReference type="Pfam" id="PF01388">
    <property type="entry name" value="ARID"/>
    <property type="match status" value="1"/>
</dbReference>
<name>A0A1B6DEC3_9HEMI</name>